<protein>
    <submittedName>
        <fullName evidence="4">Signal transducer regulating beta-lactamase production, contains metallopeptidase domain</fullName>
    </submittedName>
</protein>
<dbReference type="Proteomes" id="UP000184114">
    <property type="component" value="Unassembled WGS sequence"/>
</dbReference>
<feature type="transmembrane region" description="Helical" evidence="1">
    <location>
        <begin position="339"/>
        <end position="361"/>
    </location>
</feature>
<dbReference type="CDD" id="cd07341">
    <property type="entry name" value="M56_BlaR1_MecR1_like"/>
    <property type="match status" value="1"/>
</dbReference>
<dbReference type="InterPro" id="IPR032250">
    <property type="entry name" value="DUF4825"/>
</dbReference>
<evidence type="ECO:0000313" key="5">
    <source>
        <dbReference type="Proteomes" id="UP000184114"/>
    </source>
</evidence>
<sequence>MEILNTVLNMSITGSIIFFIFLLIKPLTKKHFNSSWHYKMLVLILIFFILPVGNFIKLPIKSIPNISNLEIQESRGLENIIKNQATKDMENIENGKNQKPKHEIKKEVKDKEVNTIKVKNHISKDIKFNINDYINIIKYIWLGCMIILFLSKIIPYIRFKSAILKKSIEVEDKDILELFNLCKDELNINSRIHLRICDTIGSPMLIGVFHPIVLIPNSNEDYKRLKMIFLHELNHYKRKDIVVKFFGLIINAVHWFNPIIYILLKEMDKYIEYSIDEKVVEKMDISDRKYYGETILNLIGNSMTKKNSFTTAMGSNGNQLKSRLENMIFSFKISRKRHIVSLFISVLMLISGITVACSILPNKTIEENNTFVVYIKEDGLYYSYLNGGEEIKIHEGKEFIYPLISRGGRYIAYTKGKGFYIYDIKNKEYEEIADNMEHYYISYDWVDDDTIVYSTDNPGFTIYNVDTKIKKEHLDEFYYDNLRAANKDTIYGIKRSKWTSEGTDYAANNGVVEINLKNYDSKNKVFAINTIIKSRETTDEMIGYNPIIWDITENGKYIYIMEKPASGSLSTDGIGIGIYDVEKKEHIEFTDITTLAYKNHLSINPKNNNLIGLIEGGYREMILNKEIVLLTIDEDKTYKTIKFMDKDLVAMTPSFTLDGENLLYSATKNLEDFRATNFTKVYNEWESQPHNIYEYNMKTSSVKKITEGEHFDFMPISVSEDSILFSRYKGNDYYSLIKLTNGKENVIVDNIIFSGGSDNYPFGLYGHIDTEKGMDIFLNRKEVYSYKEKDKSQNIINELYKLKGTKIGNNSKVGNILNLLDFPEELTPSGMELSTKEEPYGLQVNFKAHAETQMKYIAMSSDYIWRAQSLILFSLIDNLDYIKYAIDSGDGNIVVSYITREVTDSLTMSALGYRISEIAKNKKRFKKFYEILIENSMEENQPEGLVGYIVIKDNTLYFNEVEIVEWEDKARVKELGLNEYDMPNGYMIINKNKSERTFELADEVIFTFTDVNLDFVKNSNIQFNLNV</sequence>
<evidence type="ECO:0000259" key="2">
    <source>
        <dbReference type="Pfam" id="PF05569"/>
    </source>
</evidence>
<dbReference type="EMBL" id="FQTY01000012">
    <property type="protein sequence ID" value="SHE95499.1"/>
    <property type="molecule type" value="Genomic_DNA"/>
</dbReference>
<feature type="domain" description="DUF4825" evidence="3">
    <location>
        <begin position="799"/>
        <end position="889"/>
    </location>
</feature>
<keyword evidence="1" id="KW-0812">Transmembrane</keyword>
<dbReference type="SUPFAM" id="SSF82171">
    <property type="entry name" value="DPP6 N-terminal domain-like"/>
    <property type="match status" value="1"/>
</dbReference>
<feature type="transmembrane region" description="Helical" evidence="1">
    <location>
        <begin position="36"/>
        <end position="56"/>
    </location>
</feature>
<dbReference type="AlphaFoldDB" id="A0A1M4XPR9"/>
<evidence type="ECO:0000313" key="4">
    <source>
        <dbReference type="EMBL" id="SHE95499.1"/>
    </source>
</evidence>
<feature type="transmembrane region" description="Helical" evidence="1">
    <location>
        <begin position="241"/>
        <end position="264"/>
    </location>
</feature>
<keyword evidence="1" id="KW-0472">Membrane</keyword>
<dbReference type="GeneID" id="90994147"/>
<dbReference type="Pfam" id="PF16107">
    <property type="entry name" value="DUF4825"/>
    <property type="match status" value="1"/>
</dbReference>
<accession>A0A1M4XPR9</accession>
<feature type="transmembrane region" description="Helical" evidence="1">
    <location>
        <begin position="139"/>
        <end position="157"/>
    </location>
</feature>
<dbReference type="STRING" id="1123404.SAMN02745784_02339"/>
<organism evidence="4 5">
    <name type="scientific">Tissierella praeacuta DSM 18095</name>
    <dbReference type="NCBI Taxonomy" id="1123404"/>
    <lineage>
        <taxon>Bacteria</taxon>
        <taxon>Bacillati</taxon>
        <taxon>Bacillota</taxon>
        <taxon>Tissierellia</taxon>
        <taxon>Tissierellales</taxon>
        <taxon>Tissierellaceae</taxon>
        <taxon>Tissierella</taxon>
    </lineage>
</organism>
<evidence type="ECO:0000256" key="1">
    <source>
        <dbReference type="SAM" id="Phobius"/>
    </source>
</evidence>
<dbReference type="InterPro" id="IPR052173">
    <property type="entry name" value="Beta-lactam_resp_regulator"/>
</dbReference>
<dbReference type="PANTHER" id="PTHR34978:SF3">
    <property type="entry name" value="SLR0241 PROTEIN"/>
    <property type="match status" value="1"/>
</dbReference>
<proteinExistence type="predicted"/>
<feature type="domain" description="Peptidase M56" evidence="2">
    <location>
        <begin position="6"/>
        <end position="326"/>
    </location>
</feature>
<dbReference type="RefSeq" id="WP_072976460.1">
    <property type="nucleotide sequence ID" value="NZ_FQTY01000012.1"/>
</dbReference>
<gene>
    <name evidence="4" type="ORF">SAMN02745784_02339</name>
</gene>
<name>A0A1M4XPR9_9FIRM</name>
<keyword evidence="5" id="KW-1185">Reference proteome</keyword>
<keyword evidence="1" id="KW-1133">Transmembrane helix</keyword>
<dbReference type="InterPro" id="IPR008756">
    <property type="entry name" value="Peptidase_M56"/>
</dbReference>
<dbReference type="Pfam" id="PF05569">
    <property type="entry name" value="Peptidase_M56"/>
    <property type="match status" value="1"/>
</dbReference>
<reference evidence="5" key="1">
    <citation type="submission" date="2016-11" db="EMBL/GenBank/DDBJ databases">
        <authorList>
            <person name="Varghese N."/>
            <person name="Submissions S."/>
        </authorList>
    </citation>
    <scope>NUCLEOTIDE SEQUENCE [LARGE SCALE GENOMIC DNA]</scope>
    <source>
        <strain evidence="5">DSM 18095</strain>
    </source>
</reference>
<evidence type="ECO:0000259" key="3">
    <source>
        <dbReference type="Pfam" id="PF16107"/>
    </source>
</evidence>
<dbReference type="PANTHER" id="PTHR34978">
    <property type="entry name" value="POSSIBLE SENSOR-TRANSDUCER PROTEIN BLAR"/>
    <property type="match status" value="1"/>
</dbReference>
<feature type="transmembrane region" description="Helical" evidence="1">
    <location>
        <begin position="6"/>
        <end position="24"/>
    </location>
</feature>